<name>D1BSW3_XYLCX</name>
<evidence type="ECO:0000313" key="5">
    <source>
        <dbReference type="Proteomes" id="UP000002255"/>
    </source>
</evidence>
<proteinExistence type="predicted"/>
<dbReference type="eggNOG" id="ENOG5032Q65">
    <property type="taxonomic scope" value="Bacteria"/>
</dbReference>
<keyword evidence="2" id="KW-0812">Transmembrane</keyword>
<organism evidence="4 5">
    <name type="scientific">Xylanimonas cellulosilytica (strain DSM 15894 / JCM 12276 / CECT 5975 / KCTC 9989 / LMG 20990 / NBRC 107835 / XIL07)</name>
    <dbReference type="NCBI Taxonomy" id="446471"/>
    <lineage>
        <taxon>Bacteria</taxon>
        <taxon>Bacillati</taxon>
        <taxon>Actinomycetota</taxon>
        <taxon>Actinomycetes</taxon>
        <taxon>Micrococcales</taxon>
        <taxon>Promicromonosporaceae</taxon>
        <taxon>Xylanimonas</taxon>
    </lineage>
</organism>
<dbReference type="InterPro" id="IPR025403">
    <property type="entry name" value="TgpA-like_C"/>
</dbReference>
<keyword evidence="2" id="KW-1133">Transmembrane helix</keyword>
<feature type="transmembrane region" description="Helical" evidence="2">
    <location>
        <begin position="21"/>
        <end position="40"/>
    </location>
</feature>
<feature type="transmembrane region" description="Helical" evidence="2">
    <location>
        <begin position="86"/>
        <end position="107"/>
    </location>
</feature>
<keyword evidence="5" id="KW-1185">Reference proteome</keyword>
<evidence type="ECO:0000313" key="4">
    <source>
        <dbReference type="EMBL" id="ACZ30805.1"/>
    </source>
</evidence>
<reference evidence="4 5" key="2">
    <citation type="journal article" date="2010" name="Stand. Genomic Sci.">
        <title>Complete genome sequence of Xylanimonas cellulosilytica type strain (XIL07).</title>
        <authorList>
            <person name="Foster B."/>
            <person name="Pukall R."/>
            <person name="Abt B."/>
            <person name="Nolan M."/>
            <person name="Glavina Del Rio T."/>
            <person name="Chen F."/>
            <person name="Lucas S."/>
            <person name="Tice H."/>
            <person name="Pitluck S."/>
            <person name="Cheng J.-F."/>
            <person name="Chertkov O."/>
            <person name="Brettin T."/>
            <person name="Han C."/>
            <person name="Detter J.C."/>
            <person name="Bruce D."/>
            <person name="Goodwin L."/>
            <person name="Ivanova N."/>
            <person name="Mavromatis K."/>
            <person name="Pati A."/>
            <person name="Mikhailova N."/>
            <person name="Chen A."/>
            <person name="Palaniappan K."/>
            <person name="Land M."/>
            <person name="Hauser L."/>
            <person name="Chang Y.-J."/>
            <person name="Jeffries C.D."/>
            <person name="Chain P."/>
            <person name="Rohde M."/>
            <person name="Goeker M."/>
            <person name="Bristow J."/>
            <person name="Eisen J.A."/>
            <person name="Markowitz V."/>
            <person name="Hugenholtz P."/>
            <person name="Kyrpides N.C."/>
            <person name="Klenk H.-P."/>
            <person name="Lapidus A."/>
        </authorList>
    </citation>
    <scope>NUCLEOTIDE SEQUENCE [LARGE SCALE GENOMIC DNA]</scope>
    <source>
        <strain evidence="5">DSM 15894 / CECT 5975 / LMG 20990 / XIL07</strain>
    </source>
</reference>
<dbReference type="AlphaFoldDB" id="D1BSW3"/>
<feature type="domain" description="Protein-glutamine gamma-glutamyltransferase-like C-terminal" evidence="3">
    <location>
        <begin position="167"/>
        <end position="235"/>
    </location>
</feature>
<protein>
    <recommendedName>
        <fullName evidence="3">Protein-glutamine gamma-glutamyltransferase-like C-terminal domain-containing protein</fullName>
    </recommendedName>
</protein>
<sequence length="247" mass="25667">MDNQNEVVPARPRLHAVRSRHLPVIGTALLLAVVVGGAAAGEYWRLDPTAAPTFDAPVLPPPPPPPDPAPSMLPVPPGTGAGSTPWFLLALLVLAVVLLLLGTAYAVRQMLAGRAEPMPEPMDPDILVSGVHAAAGTIDLPVLVDAVEAALARLDAAGTPTDAVVAAWVLLEEAAAAHGWERHPSQTSTEFTAQLLDVSPAPPEHTATLRGLYQRARFTDHPVTPEHVAQARTALAAIARALDGAPA</sequence>
<dbReference type="HOGENOM" id="CLU_093434_0_0_11"/>
<feature type="compositionally biased region" description="Pro residues" evidence="1">
    <location>
        <begin position="58"/>
        <end position="76"/>
    </location>
</feature>
<feature type="region of interest" description="Disordered" evidence="1">
    <location>
        <begin position="55"/>
        <end position="76"/>
    </location>
</feature>
<dbReference type="Proteomes" id="UP000002255">
    <property type="component" value="Chromosome"/>
</dbReference>
<accession>D1BSW3</accession>
<evidence type="ECO:0000259" key="3">
    <source>
        <dbReference type="Pfam" id="PF13559"/>
    </source>
</evidence>
<reference evidence="5" key="1">
    <citation type="submission" date="2009-11" db="EMBL/GenBank/DDBJ databases">
        <title>The complete chromosome of Xylanimonas cellulosilytica DSM 15894.</title>
        <authorList>
            <consortium name="US DOE Joint Genome Institute (JGI-PGF)"/>
            <person name="Lucas S."/>
            <person name="Copeland A."/>
            <person name="Lapidus A."/>
            <person name="Glavina del Rio T."/>
            <person name="Dalin E."/>
            <person name="Tice H."/>
            <person name="Bruce D."/>
            <person name="Goodwin L."/>
            <person name="Pitluck S."/>
            <person name="Kyrpides N."/>
            <person name="Mavromatis K."/>
            <person name="Ivanova N."/>
            <person name="Mikhailova N."/>
            <person name="Foster B."/>
            <person name="Clum A."/>
            <person name="Brettin T."/>
            <person name="Detter J.C."/>
            <person name="Han C."/>
            <person name="Larimer F."/>
            <person name="Land M."/>
            <person name="Hauser L."/>
            <person name="Markowitz V."/>
            <person name="Cheng J.F."/>
            <person name="Hugenholtz P."/>
            <person name="Woyke T."/>
            <person name="Wu D."/>
            <person name="Gehrich-Schroeter G."/>
            <person name="Schneider S."/>
            <person name="Pukall S.R."/>
            <person name="Klenk H.P."/>
            <person name="Eisen J.A."/>
        </authorList>
    </citation>
    <scope>NUCLEOTIDE SEQUENCE [LARGE SCALE GENOMIC DNA]</scope>
    <source>
        <strain evidence="5">DSM 15894 / CECT 5975 / LMG 20990 / XIL07</strain>
    </source>
</reference>
<keyword evidence="2" id="KW-0472">Membrane</keyword>
<evidence type="ECO:0000256" key="2">
    <source>
        <dbReference type="SAM" id="Phobius"/>
    </source>
</evidence>
<dbReference type="Pfam" id="PF13559">
    <property type="entry name" value="DUF4129"/>
    <property type="match status" value="1"/>
</dbReference>
<dbReference type="KEGG" id="xce:Xcel_1785"/>
<gene>
    <name evidence="4" type="ordered locus">Xcel_1785</name>
</gene>
<evidence type="ECO:0000256" key="1">
    <source>
        <dbReference type="SAM" id="MobiDB-lite"/>
    </source>
</evidence>
<dbReference type="EMBL" id="CP001821">
    <property type="protein sequence ID" value="ACZ30805.1"/>
    <property type="molecule type" value="Genomic_DNA"/>
</dbReference>
<dbReference type="STRING" id="446471.Xcel_1785"/>